<name>A0A5B7ZS56_9GAMM</name>
<proteinExistence type="predicted"/>
<dbReference type="RefSeq" id="WP_139716708.1">
    <property type="nucleotide sequence ID" value="NZ_CP040871.1"/>
</dbReference>
<evidence type="ECO:0000313" key="1">
    <source>
        <dbReference type="EMBL" id="QDA57657.1"/>
    </source>
</evidence>
<dbReference type="EMBL" id="CP040871">
    <property type="protein sequence ID" value="QDA57657.1"/>
    <property type="molecule type" value="Genomic_DNA"/>
</dbReference>
<reference evidence="1 2" key="1">
    <citation type="submission" date="2019-06" db="EMBL/GenBank/DDBJ databases">
        <title>Thermomonas aquatica sp. nov., isolated from an industrial wastewater treatment plant.</title>
        <authorList>
            <person name="Jeon J.H."/>
            <person name="Park D.-S."/>
        </authorList>
    </citation>
    <scope>NUCLEOTIDE SEQUENCE [LARGE SCALE GENOMIC DNA]</scope>
    <source>
        <strain evidence="1 2">SY21</strain>
    </source>
</reference>
<evidence type="ECO:0000313" key="2">
    <source>
        <dbReference type="Proteomes" id="UP000308149"/>
    </source>
</evidence>
<keyword evidence="2" id="KW-1185">Reference proteome</keyword>
<dbReference type="KEGG" id="thes:FHQ07_10230"/>
<accession>A0A5B7ZS56</accession>
<gene>
    <name evidence="1" type="ORF">FHQ07_10230</name>
</gene>
<protein>
    <submittedName>
        <fullName evidence="1">Uncharacterized protein</fullName>
    </submittedName>
</protein>
<sequence length="73" mass="8214">MHAFLDTPFEALRWTSQDIADAMPLRLHELDLFDATALRDAAASANATRFQREPRLRNAYLASAALPARFGIR</sequence>
<dbReference type="Proteomes" id="UP000308149">
    <property type="component" value="Chromosome"/>
</dbReference>
<organism evidence="1 2">
    <name type="scientific">Thermomonas aquatica</name>
    <dbReference type="NCBI Taxonomy" id="2202149"/>
    <lineage>
        <taxon>Bacteria</taxon>
        <taxon>Pseudomonadati</taxon>
        <taxon>Pseudomonadota</taxon>
        <taxon>Gammaproteobacteria</taxon>
        <taxon>Lysobacterales</taxon>
        <taxon>Lysobacteraceae</taxon>
        <taxon>Thermomonas</taxon>
    </lineage>
</organism>
<dbReference type="AlphaFoldDB" id="A0A5B7ZS56"/>